<evidence type="ECO:0000313" key="3">
    <source>
        <dbReference type="Proteomes" id="UP000636800"/>
    </source>
</evidence>
<evidence type="ECO:0000313" key="1">
    <source>
        <dbReference type="EMBL" id="KAG0451483.1"/>
    </source>
</evidence>
<keyword evidence="3" id="KW-1185">Reference proteome</keyword>
<dbReference type="EMBL" id="JADCNL010000056">
    <property type="protein sequence ID" value="KAG0451483.1"/>
    <property type="molecule type" value="Genomic_DNA"/>
</dbReference>
<dbReference type="Proteomes" id="UP000639772">
    <property type="component" value="Unassembled WGS sequence"/>
</dbReference>
<accession>A0A835PF64</accession>
<organism evidence="1 3">
    <name type="scientific">Vanilla planifolia</name>
    <name type="common">Vanilla</name>
    <dbReference type="NCBI Taxonomy" id="51239"/>
    <lineage>
        <taxon>Eukaryota</taxon>
        <taxon>Viridiplantae</taxon>
        <taxon>Streptophyta</taxon>
        <taxon>Embryophyta</taxon>
        <taxon>Tracheophyta</taxon>
        <taxon>Spermatophyta</taxon>
        <taxon>Magnoliopsida</taxon>
        <taxon>Liliopsida</taxon>
        <taxon>Asparagales</taxon>
        <taxon>Orchidaceae</taxon>
        <taxon>Vanilloideae</taxon>
        <taxon>Vanilleae</taxon>
        <taxon>Vanilla</taxon>
    </lineage>
</organism>
<evidence type="ECO:0000313" key="2">
    <source>
        <dbReference type="EMBL" id="KAG0451528.1"/>
    </source>
</evidence>
<dbReference type="OrthoDB" id="10264738at2759"/>
<proteinExistence type="predicted"/>
<dbReference type="AlphaFoldDB" id="A0A835PF64"/>
<dbReference type="EMBL" id="JADCNM010000057">
    <property type="protein sequence ID" value="KAG0451528.1"/>
    <property type="molecule type" value="Genomic_DNA"/>
</dbReference>
<gene>
    <name evidence="2" type="ORF">HPP92_026221</name>
    <name evidence="1" type="ORF">HPP92_026401</name>
</gene>
<comment type="caution">
    <text evidence="1">The sequence shown here is derived from an EMBL/GenBank/DDBJ whole genome shotgun (WGS) entry which is preliminary data.</text>
</comment>
<evidence type="ECO:0000313" key="4">
    <source>
        <dbReference type="Proteomes" id="UP000639772"/>
    </source>
</evidence>
<reference evidence="3 4" key="1">
    <citation type="journal article" date="2020" name="Nat. Food">
        <title>A phased Vanilla planifolia genome enables genetic improvement of flavour and production.</title>
        <authorList>
            <person name="Hasing T."/>
            <person name="Tang H."/>
            <person name="Brym M."/>
            <person name="Khazi F."/>
            <person name="Huang T."/>
            <person name="Chambers A.H."/>
        </authorList>
    </citation>
    <scope>NUCLEOTIDE SEQUENCE [LARGE SCALE GENOMIC DNA]</scope>
    <source>
        <tissue evidence="1">Leaf</tissue>
    </source>
</reference>
<protein>
    <submittedName>
        <fullName evidence="1">Uncharacterized protein</fullName>
    </submittedName>
</protein>
<sequence>MERGKPTEDVVSNEAACRITRQCLRQAAEMFPEVGAVVLMLTRPPFWAEIAMSRGSRDNMLLWGAEEAGRLMVERG</sequence>
<name>A0A835PF64_VANPL</name>
<dbReference type="Proteomes" id="UP000636800">
    <property type="component" value="Unassembled WGS sequence"/>
</dbReference>